<proteinExistence type="predicted"/>
<protein>
    <submittedName>
        <fullName evidence="1">DUF4262 domain-containing protein</fullName>
    </submittedName>
</protein>
<dbReference type="RefSeq" id="WP_268905228.1">
    <property type="nucleotide sequence ID" value="NZ_JAPTGG010000013.1"/>
</dbReference>
<dbReference type="InterPro" id="IPR025358">
    <property type="entry name" value="DUF4262"/>
</dbReference>
<sequence length="126" mass="14692">MELKIFENGIQSHNQVIHRALLKNGLYVMHEKGYSYTVGMKNIGSPDLILFGQSSEIADEMFQVIFQAVQMGLLVLDQVKNIDHIFEPQPQIKHFSDMEKHRHFFAARTYYGSWDFNVLNVSMDFH</sequence>
<comment type="caution">
    <text evidence="1">The sequence shown here is derived from an EMBL/GenBank/DDBJ whole genome shotgun (WGS) entry which is preliminary data.</text>
</comment>
<organism evidence="1 2">
    <name type="scientific">Dasania phycosphaerae</name>
    <dbReference type="NCBI Taxonomy" id="2950436"/>
    <lineage>
        <taxon>Bacteria</taxon>
        <taxon>Pseudomonadati</taxon>
        <taxon>Pseudomonadota</taxon>
        <taxon>Gammaproteobacteria</taxon>
        <taxon>Cellvibrionales</taxon>
        <taxon>Spongiibacteraceae</taxon>
        <taxon>Dasania</taxon>
    </lineage>
</organism>
<accession>A0A9J6RPB4</accession>
<gene>
    <name evidence="1" type="ORF">O0V09_15200</name>
</gene>
<keyword evidence="2" id="KW-1185">Reference proteome</keyword>
<dbReference type="EMBL" id="JAPTGG010000013">
    <property type="protein sequence ID" value="MCZ0866558.1"/>
    <property type="molecule type" value="Genomic_DNA"/>
</dbReference>
<reference evidence="1 2" key="1">
    <citation type="submission" date="2022-12" db="EMBL/GenBank/DDBJ databases">
        <title>Dasania phycosphaerae sp. nov., isolated from particulate material of the south coast of Korea.</title>
        <authorList>
            <person name="Jiang Y."/>
        </authorList>
    </citation>
    <scope>NUCLEOTIDE SEQUENCE [LARGE SCALE GENOMIC DNA]</scope>
    <source>
        <strain evidence="1 2">GY-19</strain>
    </source>
</reference>
<dbReference type="AlphaFoldDB" id="A0A9J6RPB4"/>
<evidence type="ECO:0000313" key="1">
    <source>
        <dbReference type="EMBL" id="MCZ0866558.1"/>
    </source>
</evidence>
<name>A0A9J6RPB4_9GAMM</name>
<dbReference type="Proteomes" id="UP001069090">
    <property type="component" value="Unassembled WGS sequence"/>
</dbReference>
<evidence type="ECO:0000313" key="2">
    <source>
        <dbReference type="Proteomes" id="UP001069090"/>
    </source>
</evidence>
<dbReference type="Pfam" id="PF14081">
    <property type="entry name" value="DUF4262"/>
    <property type="match status" value="1"/>
</dbReference>